<dbReference type="Proteomes" id="UP000829447">
    <property type="component" value="Linkage Group LG16"/>
</dbReference>
<feature type="non-terminal residue" evidence="1">
    <location>
        <position position="1"/>
    </location>
</feature>
<evidence type="ECO:0000313" key="2">
    <source>
        <dbReference type="Proteomes" id="UP000829447"/>
    </source>
</evidence>
<reference evidence="1 2" key="1">
    <citation type="journal article" date="2022" name="bioRxiv">
        <title>An ancient truncated duplication of the anti-Mullerian hormone receptor type 2 gene is a potential conserved master sex determinant in the Pangasiidae catfish family.</title>
        <authorList>
            <person name="Wen M."/>
            <person name="Pan Q."/>
            <person name="Jouanno E."/>
            <person name="Montfort J."/>
            <person name="Zahm M."/>
            <person name="Cabau C."/>
            <person name="Klopp C."/>
            <person name="Iampietro C."/>
            <person name="Roques C."/>
            <person name="Bouchez O."/>
            <person name="Castinel A."/>
            <person name="Donnadieu C."/>
            <person name="Parrinello H."/>
            <person name="Poncet C."/>
            <person name="Belmonte E."/>
            <person name="Gautier V."/>
            <person name="Avarre J.-C."/>
            <person name="Dugue R."/>
            <person name="Gustiano R."/>
            <person name="Ha T.T.T."/>
            <person name="Campet M."/>
            <person name="Sriphairoj K."/>
            <person name="Ribolli J."/>
            <person name="de Almeida F.L."/>
            <person name="Desvignes T."/>
            <person name="Postlethwait J.H."/>
            <person name="Bucao C.F."/>
            <person name="Robinson-Rechavi M."/>
            <person name="Bobe J."/>
            <person name="Herpin A."/>
            <person name="Guiguen Y."/>
        </authorList>
    </citation>
    <scope>NUCLEOTIDE SEQUENCE [LARGE SCALE GENOMIC DNA]</scope>
    <source>
        <strain evidence="1">YG-Dec2019</strain>
    </source>
</reference>
<accession>A0ACC5X8P5</accession>
<keyword evidence="2" id="KW-1185">Reference proteome</keyword>
<protein>
    <submittedName>
        <fullName evidence="1">Uncharacterized protein</fullName>
    </submittedName>
</protein>
<evidence type="ECO:0000313" key="1">
    <source>
        <dbReference type="EMBL" id="MCI4387511.1"/>
    </source>
</evidence>
<sequence>TVCLSVFFISENHRRIDSFLEHIHLSTAGFIKHCLQSRPDLQVTLFLSLHTLLPIRNTAPHRSACSRRVYKGRSELFLKLFFFC</sequence>
<organism evidence="1 2">
    <name type="scientific">Pangasianodon gigas</name>
    <name type="common">Mekong giant catfish</name>
    <name type="synonym">Pangasius gigas</name>
    <dbReference type="NCBI Taxonomy" id="30993"/>
    <lineage>
        <taxon>Eukaryota</taxon>
        <taxon>Metazoa</taxon>
        <taxon>Chordata</taxon>
        <taxon>Craniata</taxon>
        <taxon>Vertebrata</taxon>
        <taxon>Euteleostomi</taxon>
        <taxon>Actinopterygii</taxon>
        <taxon>Neopterygii</taxon>
        <taxon>Teleostei</taxon>
        <taxon>Ostariophysi</taxon>
        <taxon>Siluriformes</taxon>
        <taxon>Pangasiidae</taxon>
        <taxon>Pangasianodon</taxon>
    </lineage>
</organism>
<dbReference type="EMBL" id="CM040469">
    <property type="protein sequence ID" value="MCI4387511.1"/>
    <property type="molecule type" value="Genomic_DNA"/>
</dbReference>
<gene>
    <name evidence="1" type="ORF">PGIGA_G00075010</name>
</gene>
<proteinExistence type="predicted"/>
<comment type="caution">
    <text evidence="1">The sequence shown here is derived from an EMBL/GenBank/DDBJ whole genome shotgun (WGS) entry which is preliminary data.</text>
</comment>
<name>A0ACC5X8P5_PANGG</name>